<name>A0A0Q9YLX2_9GAMM</name>
<keyword evidence="4" id="KW-1003">Cell membrane</keyword>
<evidence type="ECO:0000256" key="9">
    <source>
        <dbReference type="RuleBase" id="RU363032"/>
    </source>
</evidence>
<evidence type="ECO:0000256" key="2">
    <source>
        <dbReference type="ARBA" id="ARBA00010072"/>
    </source>
</evidence>
<feature type="transmembrane region" description="Helical" evidence="9">
    <location>
        <begin position="273"/>
        <end position="292"/>
    </location>
</feature>
<dbReference type="GO" id="GO:0006865">
    <property type="term" value="P:amino acid transport"/>
    <property type="evidence" value="ECO:0007669"/>
    <property type="project" value="UniProtKB-KW"/>
</dbReference>
<comment type="caution">
    <text evidence="11">The sequence shown here is derived from an EMBL/GenBank/DDBJ whole genome shotgun (WGS) entry which is preliminary data.</text>
</comment>
<comment type="subcellular location">
    <subcellularLocation>
        <location evidence="1">Cell inner membrane</location>
        <topology evidence="1">Multi-pass membrane protein</topology>
    </subcellularLocation>
    <subcellularLocation>
        <location evidence="9">Cell membrane</location>
        <topology evidence="9">Multi-pass membrane protein</topology>
    </subcellularLocation>
</comment>
<feature type="domain" description="ABC transmembrane type-1" evidence="10">
    <location>
        <begin position="129"/>
        <end position="323"/>
    </location>
</feature>
<reference evidence="12" key="2">
    <citation type="journal article" date="2016" name="Genome Announc.">
        <title>Draft Genome Sequences of Two Novel Amoeba-Resistant Intranuclear Bacteria, 'Candidatus Berkiella cookevillensis' and 'Candidatus Berkiella aquae'.</title>
        <authorList>
            <person name="Mehari Y.T."/>
            <person name="Arivett B.A."/>
            <person name="Farone A.L."/>
            <person name="Gunderson J.H."/>
            <person name="Farone M.B."/>
        </authorList>
    </citation>
    <scope>NUCLEOTIDE SEQUENCE</scope>
    <source>
        <strain evidence="12">HT99</strain>
    </source>
</reference>
<feature type="transmembrane region" description="Helical" evidence="9">
    <location>
        <begin position="94"/>
        <end position="113"/>
    </location>
</feature>
<organism evidence="11">
    <name type="scientific">Candidatus Berkiella aquae</name>
    <dbReference type="NCBI Taxonomy" id="295108"/>
    <lineage>
        <taxon>Bacteria</taxon>
        <taxon>Pseudomonadati</taxon>
        <taxon>Pseudomonadota</taxon>
        <taxon>Gammaproteobacteria</taxon>
        <taxon>Candidatus Berkiellales</taxon>
        <taxon>Candidatus Berkiellaceae</taxon>
        <taxon>Candidatus Berkiella</taxon>
    </lineage>
</organism>
<keyword evidence="6" id="KW-0029">Amino-acid transport</keyword>
<evidence type="ECO:0000256" key="8">
    <source>
        <dbReference type="ARBA" id="ARBA00023136"/>
    </source>
</evidence>
<evidence type="ECO:0000256" key="3">
    <source>
        <dbReference type="ARBA" id="ARBA00022448"/>
    </source>
</evidence>
<dbReference type="GO" id="GO:0022857">
    <property type="term" value="F:transmembrane transporter activity"/>
    <property type="evidence" value="ECO:0007669"/>
    <property type="project" value="InterPro"/>
</dbReference>
<keyword evidence="8 9" id="KW-0472">Membrane</keyword>
<proteinExistence type="inferred from homology"/>
<dbReference type="InterPro" id="IPR000515">
    <property type="entry name" value="MetI-like"/>
</dbReference>
<protein>
    <submittedName>
        <fullName evidence="12">Amino acid ABC transporter permease</fullName>
    </submittedName>
    <submittedName>
        <fullName evidence="11">Inner membrane amino-acid ABC transporter permease protein YhdY</fullName>
    </submittedName>
</protein>
<feature type="transmembrane region" description="Helical" evidence="9">
    <location>
        <begin position="71"/>
        <end position="87"/>
    </location>
</feature>
<dbReference type="Gene3D" id="1.10.3720.10">
    <property type="entry name" value="MetI-like"/>
    <property type="match status" value="1"/>
</dbReference>
<dbReference type="Proteomes" id="UP000051497">
    <property type="component" value="Unassembled WGS sequence"/>
</dbReference>
<dbReference type="PROSITE" id="PS50928">
    <property type="entry name" value="ABC_TM1"/>
    <property type="match status" value="1"/>
</dbReference>
<keyword evidence="13" id="KW-1185">Reference proteome</keyword>
<dbReference type="AlphaFoldDB" id="A0A0Q9YLX2"/>
<dbReference type="InterPro" id="IPR010065">
    <property type="entry name" value="AA_ABC_transptr_permease_3TM"/>
</dbReference>
<evidence type="ECO:0000313" key="13">
    <source>
        <dbReference type="Proteomes" id="UP000051497"/>
    </source>
</evidence>
<dbReference type="STRING" id="295108.HT99x_00979"/>
<feature type="transmembrane region" description="Helical" evidence="9">
    <location>
        <begin position="304"/>
        <end position="324"/>
    </location>
</feature>
<gene>
    <name evidence="11" type="primary">yhdY</name>
    <name evidence="12" type="ORF">HT99x_003700</name>
    <name evidence="11" type="ORF">HT99x_00979</name>
</gene>
<keyword evidence="3 9" id="KW-0813">Transport</keyword>
<accession>A0A0Q9YLX2</accession>
<sequence length="334" mass="37299">MAFSLTKWATRLVVMTLAIVVGYVIFDWAVWNATWVGSSKADCRPGGACWAVISARWDQIIYGFYPKAERWRVNFALVLIPIALYLLTQIKAPLRYRLTLFLFINLFIVYLLYGGGLLKVVPTELWGGLFLTIVLSVGSMICSFPLAILLALGRNSKWVIIKPLCVTFIEVIRGVPLVSILFLAAVMFPLFFTTDVVIDNLFCIFIGITLFEAAYLSEVIRAGLNSVPNGQVEAAVALGMNYRLSMTLVVLPQALRTAIPGIMNSFISLFKDTTLVLIIGIYDFLGIVQTATTDPRWLGTSLEAYLFCALVYWIFCFGMSTYSNRLEGSNRGRR</sequence>
<dbReference type="SUPFAM" id="SSF161098">
    <property type="entry name" value="MetI-like"/>
    <property type="match status" value="1"/>
</dbReference>
<dbReference type="RefSeq" id="WP_200957101.1">
    <property type="nucleotide sequence ID" value="NZ_LKAJ02000001.1"/>
</dbReference>
<evidence type="ECO:0000256" key="4">
    <source>
        <dbReference type="ARBA" id="ARBA00022475"/>
    </source>
</evidence>
<dbReference type="EMBL" id="LKAJ02000001">
    <property type="protein sequence ID" value="MCS5710521.1"/>
    <property type="molecule type" value="Genomic_DNA"/>
</dbReference>
<feature type="transmembrane region" description="Helical" evidence="9">
    <location>
        <begin position="197"/>
        <end position="216"/>
    </location>
</feature>
<dbReference type="CDD" id="cd06261">
    <property type="entry name" value="TM_PBP2"/>
    <property type="match status" value="1"/>
</dbReference>
<dbReference type="InterPro" id="IPR043429">
    <property type="entry name" value="ArtM/GltK/GlnP/TcyL/YhdX-like"/>
</dbReference>
<dbReference type="PANTHER" id="PTHR30614">
    <property type="entry name" value="MEMBRANE COMPONENT OF AMINO ACID ABC TRANSPORTER"/>
    <property type="match status" value="1"/>
</dbReference>
<evidence type="ECO:0000256" key="5">
    <source>
        <dbReference type="ARBA" id="ARBA00022692"/>
    </source>
</evidence>
<dbReference type="PANTHER" id="PTHR30614:SF41">
    <property type="entry name" value="INNER MEMBRANE AMINO-ACID ABC TRANSPORTER PERMEASE PROTEIN YHDY"/>
    <property type="match status" value="1"/>
</dbReference>
<evidence type="ECO:0000313" key="12">
    <source>
        <dbReference type="EMBL" id="MCS5710521.1"/>
    </source>
</evidence>
<evidence type="ECO:0000259" key="10">
    <source>
        <dbReference type="PROSITE" id="PS50928"/>
    </source>
</evidence>
<reference evidence="12" key="3">
    <citation type="submission" date="2021-06" db="EMBL/GenBank/DDBJ databases">
        <title>Genomic Description and Analysis of Intracellular Bacteria, Candidatus Berkiella cookevillensis and Candidatus Berkiella aquae.</title>
        <authorList>
            <person name="Kidane D.T."/>
            <person name="Mehari Y.T."/>
            <person name="Rice F.C."/>
            <person name="Arivett B.A."/>
            <person name="Farone A.L."/>
            <person name="Berk S.G."/>
            <person name="Farone M.B."/>
        </authorList>
    </citation>
    <scope>NUCLEOTIDE SEQUENCE</scope>
    <source>
        <strain evidence="12">HT99</strain>
    </source>
</reference>
<dbReference type="Pfam" id="PF00528">
    <property type="entry name" value="BPD_transp_1"/>
    <property type="match status" value="1"/>
</dbReference>
<evidence type="ECO:0000256" key="1">
    <source>
        <dbReference type="ARBA" id="ARBA00004429"/>
    </source>
</evidence>
<reference evidence="11" key="1">
    <citation type="submission" date="2015-09" db="EMBL/GenBank/DDBJ databases">
        <title>Draft Genome Sequences of Two Novel Amoeba-resistant Intranuclear Bacteria, Candidatus Berkiella cookevillensis and Candidatus Berkiella aquae.</title>
        <authorList>
            <person name="Mehari Y.T."/>
            <person name="Arivett B.A."/>
            <person name="Farone A.L."/>
            <person name="Gunderson J.H."/>
            <person name="Farone M.B."/>
        </authorList>
    </citation>
    <scope>NUCLEOTIDE SEQUENCE [LARGE SCALE GENOMIC DNA]</scope>
    <source>
        <strain evidence="11">HT99</strain>
    </source>
</reference>
<feature type="transmembrane region" description="Helical" evidence="9">
    <location>
        <begin position="12"/>
        <end position="31"/>
    </location>
</feature>
<feature type="transmembrane region" description="Helical" evidence="9">
    <location>
        <begin position="125"/>
        <end position="152"/>
    </location>
</feature>
<evidence type="ECO:0000256" key="7">
    <source>
        <dbReference type="ARBA" id="ARBA00022989"/>
    </source>
</evidence>
<evidence type="ECO:0000256" key="6">
    <source>
        <dbReference type="ARBA" id="ARBA00022970"/>
    </source>
</evidence>
<keyword evidence="5 9" id="KW-0812">Transmembrane</keyword>
<keyword evidence="7 9" id="KW-1133">Transmembrane helix</keyword>
<feature type="transmembrane region" description="Helical" evidence="9">
    <location>
        <begin position="164"/>
        <end position="191"/>
    </location>
</feature>
<dbReference type="NCBIfam" id="TIGR01726">
    <property type="entry name" value="HEQRo_perm_3TM"/>
    <property type="match status" value="1"/>
</dbReference>
<dbReference type="EMBL" id="LKAJ01000003">
    <property type="protein sequence ID" value="KRG21787.1"/>
    <property type="molecule type" value="Genomic_DNA"/>
</dbReference>
<evidence type="ECO:0000313" key="11">
    <source>
        <dbReference type="EMBL" id="KRG21787.1"/>
    </source>
</evidence>
<comment type="similarity">
    <text evidence="2">Belongs to the binding-protein-dependent transport system permease family. HisMQ subfamily.</text>
</comment>
<dbReference type="GO" id="GO:0043190">
    <property type="term" value="C:ATP-binding cassette (ABC) transporter complex"/>
    <property type="evidence" value="ECO:0007669"/>
    <property type="project" value="InterPro"/>
</dbReference>
<dbReference type="InterPro" id="IPR035906">
    <property type="entry name" value="MetI-like_sf"/>
</dbReference>